<evidence type="ECO:0000313" key="4">
    <source>
        <dbReference type="Proteomes" id="UP000449547"/>
    </source>
</evidence>
<dbReference type="Pfam" id="PF13824">
    <property type="entry name" value="zf-Mss51"/>
    <property type="match status" value="1"/>
</dbReference>
<comment type="caution">
    <text evidence="3">The sequence shown here is derived from an EMBL/GenBank/DDBJ whole genome shotgun (WGS) entry which is preliminary data.</text>
</comment>
<keyword evidence="4" id="KW-1185">Reference proteome</keyword>
<sequence length="414" mass="48377">MAMLAKTQRVSTRQLSFLWRMLALEQPQSQEKERVLYKWDESPYEDIRTRAAYIRAMAKCPVTKKPVEYVCPVSGIPTHHSEEAWLADTDYHANKTYDKLKKVNLYEHDIRSGRKFDEFLFPKEQSKDNTTNLSNWDSYFYTRDFMPMNTEYNLAAATKVLTYPMTIAALLHKFSPYHGEPKGPLTVEGLKSLAALRYSLYPPYVKQTEAVTFKERPIRIFLLGAKMESMLPGYVWKQMGYLFPEARFEIHLVGPEAYFDREQRTFGKTNVDHGRALVDRYDDQITLHYHTHYFHELYDMGDLFPFDPYLDVFFAFHPGFQTADRVHWDKSLPGLLESKCGVFVTGYHLEDAQRELAWLQAHPLHDEMDVLMHPTQNLFACTKLDLVDTNPTETFNSNAVMFGVRGKRYHAIKT</sequence>
<feature type="domain" description="Mitochondrial splicing suppressor 51-like C-terminal" evidence="2">
    <location>
        <begin position="195"/>
        <end position="383"/>
    </location>
</feature>
<accession>A0A642UJM5</accession>
<dbReference type="Pfam" id="PF20179">
    <property type="entry name" value="MSS51_C"/>
    <property type="match status" value="1"/>
</dbReference>
<dbReference type="GO" id="GO:0005739">
    <property type="term" value="C:mitochondrion"/>
    <property type="evidence" value="ECO:0007669"/>
    <property type="project" value="GOC"/>
</dbReference>
<dbReference type="GO" id="GO:0033617">
    <property type="term" value="P:mitochondrial respiratory chain complex IV assembly"/>
    <property type="evidence" value="ECO:0007669"/>
    <property type="project" value="TreeGrafter"/>
</dbReference>
<dbReference type="InterPro" id="IPR032717">
    <property type="entry name" value="Mss51_Znf"/>
</dbReference>
<evidence type="ECO:0000259" key="1">
    <source>
        <dbReference type="Pfam" id="PF13824"/>
    </source>
</evidence>
<dbReference type="InterPro" id="IPR046824">
    <property type="entry name" value="Mss51-like_C"/>
</dbReference>
<name>A0A642UJM5_DIURU</name>
<reference evidence="3 4" key="1">
    <citation type="submission" date="2019-07" db="EMBL/GenBank/DDBJ databases">
        <title>Genome assembly of two rare yeast pathogens: Diutina rugosa and Trichomonascus ciferrii.</title>
        <authorList>
            <person name="Mixao V."/>
            <person name="Saus E."/>
            <person name="Hansen A."/>
            <person name="Lass-Flor C."/>
            <person name="Gabaldon T."/>
        </authorList>
    </citation>
    <scope>NUCLEOTIDE SEQUENCE [LARGE SCALE GENOMIC DNA]</scope>
    <source>
        <strain evidence="3 4">CBS 613</strain>
    </source>
</reference>
<feature type="domain" description="Mitochondrial splicing suppressor 51 zinc-finger" evidence="1">
    <location>
        <begin position="59"/>
        <end position="110"/>
    </location>
</feature>
<gene>
    <name evidence="3" type="ORF">DIURU_003972</name>
</gene>
<protein>
    <submittedName>
        <fullName evidence="3">Uncharacterized protein</fullName>
    </submittedName>
</protein>
<dbReference type="VEuPathDB" id="FungiDB:DIURU_003972"/>
<evidence type="ECO:0000313" key="3">
    <source>
        <dbReference type="EMBL" id="KAA8900156.1"/>
    </source>
</evidence>
<dbReference type="PANTHER" id="PTHR28069">
    <property type="entry name" value="GH20023P"/>
    <property type="match status" value="1"/>
</dbReference>
<dbReference type="RefSeq" id="XP_034011295.1">
    <property type="nucleotide sequence ID" value="XM_034156793.1"/>
</dbReference>
<dbReference type="OMA" id="CSEEHWA"/>
<dbReference type="AlphaFoldDB" id="A0A642UJM5"/>
<dbReference type="PANTHER" id="PTHR28069:SF1">
    <property type="entry name" value="PROTEIN MSS51, MITOCHONDRIAL"/>
    <property type="match status" value="1"/>
</dbReference>
<dbReference type="OrthoDB" id="5282002at2759"/>
<organism evidence="3 4">
    <name type="scientific">Diutina rugosa</name>
    <name type="common">Yeast</name>
    <name type="synonym">Candida rugosa</name>
    <dbReference type="NCBI Taxonomy" id="5481"/>
    <lineage>
        <taxon>Eukaryota</taxon>
        <taxon>Fungi</taxon>
        <taxon>Dikarya</taxon>
        <taxon>Ascomycota</taxon>
        <taxon>Saccharomycotina</taxon>
        <taxon>Pichiomycetes</taxon>
        <taxon>Debaryomycetaceae</taxon>
        <taxon>Diutina</taxon>
    </lineage>
</organism>
<dbReference type="EMBL" id="SWFT01000116">
    <property type="protein sequence ID" value="KAA8900156.1"/>
    <property type="molecule type" value="Genomic_DNA"/>
</dbReference>
<evidence type="ECO:0000259" key="2">
    <source>
        <dbReference type="Pfam" id="PF20179"/>
    </source>
</evidence>
<proteinExistence type="predicted"/>
<dbReference type="Proteomes" id="UP000449547">
    <property type="component" value="Unassembled WGS sequence"/>
</dbReference>
<dbReference type="GeneID" id="54782623"/>